<dbReference type="PROSITE" id="PS51192">
    <property type="entry name" value="HELICASE_ATP_BIND_1"/>
    <property type="match status" value="1"/>
</dbReference>
<reference evidence="14" key="1">
    <citation type="journal article" date="2019" name="bioRxiv">
        <title>The Genome of the Zebra Mussel, Dreissena polymorpha: A Resource for Invasive Species Research.</title>
        <authorList>
            <person name="McCartney M.A."/>
            <person name="Auch B."/>
            <person name="Kono T."/>
            <person name="Mallez S."/>
            <person name="Zhang Y."/>
            <person name="Obille A."/>
            <person name="Becker A."/>
            <person name="Abrahante J.E."/>
            <person name="Garbe J."/>
            <person name="Badalamenti J.P."/>
            <person name="Herman A."/>
            <person name="Mangelson H."/>
            <person name="Liachko I."/>
            <person name="Sullivan S."/>
            <person name="Sone E.D."/>
            <person name="Koren S."/>
            <person name="Silverstein K.A.T."/>
            <person name="Beckman K.B."/>
            <person name="Gohl D.M."/>
        </authorList>
    </citation>
    <scope>NUCLEOTIDE SEQUENCE</scope>
    <source>
        <strain evidence="14">Duluth1</strain>
        <tissue evidence="14">Whole animal</tissue>
    </source>
</reference>
<dbReference type="GO" id="GO:0036297">
    <property type="term" value="P:interstrand cross-link repair"/>
    <property type="evidence" value="ECO:0007669"/>
    <property type="project" value="TreeGrafter"/>
</dbReference>
<feature type="compositionally biased region" description="Polar residues" evidence="11">
    <location>
        <begin position="96"/>
        <end position="105"/>
    </location>
</feature>
<dbReference type="InterPro" id="IPR001650">
    <property type="entry name" value="Helicase_C-like"/>
</dbReference>
<evidence type="ECO:0000256" key="2">
    <source>
        <dbReference type="ARBA" id="ARBA00009889"/>
    </source>
</evidence>
<dbReference type="CDD" id="cd20077">
    <property type="entry name" value="XPF_nuclease_FANCM"/>
    <property type="match status" value="1"/>
</dbReference>
<evidence type="ECO:0000256" key="1">
    <source>
        <dbReference type="ARBA" id="ARBA00004123"/>
    </source>
</evidence>
<comment type="similarity">
    <text evidence="2">Belongs to the DEAD box helicase family. DEAH subfamily. FANCM sub-subfamily.</text>
</comment>
<dbReference type="InterPro" id="IPR006166">
    <property type="entry name" value="ERCC4_domain"/>
</dbReference>
<dbReference type="Pfam" id="PF16783">
    <property type="entry name" value="FANCM-MHF_bd"/>
    <property type="match status" value="1"/>
</dbReference>
<organism evidence="14 15">
    <name type="scientific">Dreissena polymorpha</name>
    <name type="common">Zebra mussel</name>
    <name type="synonym">Mytilus polymorpha</name>
    <dbReference type="NCBI Taxonomy" id="45954"/>
    <lineage>
        <taxon>Eukaryota</taxon>
        <taxon>Metazoa</taxon>
        <taxon>Spiralia</taxon>
        <taxon>Lophotrochozoa</taxon>
        <taxon>Mollusca</taxon>
        <taxon>Bivalvia</taxon>
        <taxon>Autobranchia</taxon>
        <taxon>Heteroconchia</taxon>
        <taxon>Euheterodonta</taxon>
        <taxon>Imparidentia</taxon>
        <taxon>Neoheterodontei</taxon>
        <taxon>Myida</taxon>
        <taxon>Dreissenoidea</taxon>
        <taxon>Dreissenidae</taxon>
        <taxon>Dreissena</taxon>
    </lineage>
</organism>
<dbReference type="FunFam" id="3.40.50.300:FF:001992">
    <property type="entry name" value="ATP-dependent RNA helicase, putative"/>
    <property type="match status" value="1"/>
</dbReference>
<evidence type="ECO:0008006" key="16">
    <source>
        <dbReference type="Google" id="ProtNLM"/>
    </source>
</evidence>
<feature type="compositionally biased region" description="Low complexity" evidence="11">
    <location>
        <begin position="2333"/>
        <end position="2350"/>
    </location>
</feature>
<dbReference type="SUPFAM" id="SSF52540">
    <property type="entry name" value="P-loop containing nucleoside triphosphate hydrolases"/>
    <property type="match status" value="1"/>
</dbReference>
<dbReference type="CDD" id="cd18033">
    <property type="entry name" value="DEXDc_FANCM"/>
    <property type="match status" value="1"/>
</dbReference>
<keyword evidence="9" id="KW-0234">DNA repair</keyword>
<feature type="compositionally biased region" description="Low complexity" evidence="11">
    <location>
        <begin position="2434"/>
        <end position="2443"/>
    </location>
</feature>
<keyword evidence="5" id="KW-0378">Hydrolase</keyword>
<accession>A0A9D4R620</accession>
<evidence type="ECO:0000256" key="8">
    <source>
        <dbReference type="ARBA" id="ARBA00023125"/>
    </source>
</evidence>
<dbReference type="InterPro" id="IPR006935">
    <property type="entry name" value="Helicase/UvrB_N"/>
</dbReference>
<dbReference type="InterPro" id="IPR039686">
    <property type="entry name" value="FANCM/Mph1-like_ID"/>
</dbReference>
<dbReference type="SUPFAM" id="SSF52980">
    <property type="entry name" value="Restriction endonuclease-like"/>
    <property type="match status" value="1"/>
</dbReference>
<keyword evidence="4" id="KW-0227">DNA damage</keyword>
<dbReference type="FunFam" id="3.40.50.300:FF:000861">
    <property type="entry name" value="Fanconi anemia, complementation group M"/>
    <property type="match status" value="1"/>
</dbReference>
<keyword evidence="15" id="KW-1185">Reference proteome</keyword>
<comment type="subcellular location">
    <subcellularLocation>
        <location evidence="1">Nucleus</location>
    </subcellularLocation>
</comment>
<dbReference type="Pfam" id="PF00271">
    <property type="entry name" value="Helicase_C"/>
    <property type="match status" value="1"/>
</dbReference>
<feature type="domain" description="Helicase C-terminal" evidence="13">
    <location>
        <begin position="508"/>
        <end position="682"/>
    </location>
</feature>
<keyword evidence="8" id="KW-0238">DNA-binding</keyword>
<dbReference type="SMART" id="SM00891">
    <property type="entry name" value="ERCC4"/>
    <property type="match status" value="1"/>
</dbReference>
<dbReference type="PROSITE" id="PS51194">
    <property type="entry name" value="HELICASE_CTER"/>
    <property type="match status" value="1"/>
</dbReference>
<evidence type="ECO:0000256" key="10">
    <source>
        <dbReference type="ARBA" id="ARBA00023242"/>
    </source>
</evidence>
<keyword evidence="3" id="KW-0547">Nucleotide-binding</keyword>
<dbReference type="GO" id="GO:0009378">
    <property type="term" value="F:four-way junction helicase activity"/>
    <property type="evidence" value="ECO:0007669"/>
    <property type="project" value="TreeGrafter"/>
</dbReference>
<feature type="region of interest" description="Disordered" evidence="11">
    <location>
        <begin position="2316"/>
        <end position="2358"/>
    </location>
</feature>
<feature type="compositionally biased region" description="Polar residues" evidence="11">
    <location>
        <begin position="2007"/>
        <end position="2030"/>
    </location>
</feature>
<evidence type="ECO:0000256" key="9">
    <source>
        <dbReference type="ARBA" id="ARBA00023204"/>
    </source>
</evidence>
<dbReference type="GO" id="GO:0004518">
    <property type="term" value="F:nuclease activity"/>
    <property type="evidence" value="ECO:0007669"/>
    <property type="project" value="InterPro"/>
</dbReference>
<dbReference type="Gene3D" id="3.40.50.10130">
    <property type="match status" value="1"/>
</dbReference>
<evidence type="ECO:0000313" key="15">
    <source>
        <dbReference type="Proteomes" id="UP000828390"/>
    </source>
</evidence>
<dbReference type="InterPro" id="IPR047418">
    <property type="entry name" value="XPF_nuclease_FANCM"/>
</dbReference>
<dbReference type="InterPro" id="IPR031879">
    <property type="entry name" value="FANCM-MHF-bd"/>
</dbReference>
<feature type="region of interest" description="Disordered" evidence="11">
    <location>
        <begin position="2106"/>
        <end position="2126"/>
    </location>
</feature>
<dbReference type="GO" id="GO:0005634">
    <property type="term" value="C:nucleus"/>
    <property type="evidence" value="ECO:0007669"/>
    <property type="project" value="UniProtKB-SubCell"/>
</dbReference>
<evidence type="ECO:0000256" key="3">
    <source>
        <dbReference type="ARBA" id="ARBA00022741"/>
    </source>
</evidence>
<dbReference type="GO" id="GO:0016787">
    <property type="term" value="F:hydrolase activity"/>
    <property type="evidence" value="ECO:0007669"/>
    <property type="project" value="UniProtKB-KW"/>
</dbReference>
<dbReference type="PANTHER" id="PTHR14025">
    <property type="entry name" value="FANCONI ANEMIA GROUP M FANCM FAMILY MEMBER"/>
    <property type="match status" value="1"/>
</dbReference>
<keyword evidence="7" id="KW-0067">ATP-binding</keyword>
<evidence type="ECO:0000256" key="6">
    <source>
        <dbReference type="ARBA" id="ARBA00022806"/>
    </source>
</evidence>
<dbReference type="Gene3D" id="1.10.150.20">
    <property type="entry name" value="5' to 3' exonuclease, C-terminal subdomain"/>
    <property type="match status" value="1"/>
</dbReference>
<evidence type="ECO:0000259" key="13">
    <source>
        <dbReference type="PROSITE" id="PS51194"/>
    </source>
</evidence>
<dbReference type="SMART" id="SM00490">
    <property type="entry name" value="HELICc"/>
    <property type="match status" value="1"/>
</dbReference>
<feature type="compositionally biased region" description="Basic and acidic residues" evidence="11">
    <location>
        <begin position="2415"/>
        <end position="2431"/>
    </location>
</feature>
<feature type="region of interest" description="Disordered" evidence="11">
    <location>
        <begin position="1176"/>
        <end position="1199"/>
    </location>
</feature>
<feature type="compositionally biased region" description="Low complexity" evidence="11">
    <location>
        <begin position="85"/>
        <end position="95"/>
    </location>
</feature>
<keyword evidence="6" id="KW-0347">Helicase</keyword>
<dbReference type="Gene3D" id="3.40.50.300">
    <property type="entry name" value="P-loop containing nucleotide triphosphate hydrolases"/>
    <property type="match status" value="2"/>
</dbReference>
<feature type="domain" description="Helicase ATP-binding" evidence="12">
    <location>
        <begin position="161"/>
        <end position="329"/>
    </location>
</feature>
<keyword evidence="10" id="KW-0539">Nucleus</keyword>
<dbReference type="Pfam" id="PF04851">
    <property type="entry name" value="ResIII"/>
    <property type="match status" value="1"/>
</dbReference>
<comment type="caution">
    <text evidence="14">The sequence shown here is derived from an EMBL/GenBank/DDBJ whole genome shotgun (WGS) entry which is preliminary data.</text>
</comment>
<dbReference type="GO" id="GO:0000400">
    <property type="term" value="F:four-way junction DNA binding"/>
    <property type="evidence" value="ECO:0007669"/>
    <property type="project" value="TreeGrafter"/>
</dbReference>
<dbReference type="Pfam" id="PF02732">
    <property type="entry name" value="ERCC4"/>
    <property type="match status" value="1"/>
</dbReference>
<feature type="region of interest" description="Disordered" evidence="11">
    <location>
        <begin position="85"/>
        <end position="105"/>
    </location>
</feature>
<dbReference type="CDD" id="cd12091">
    <property type="entry name" value="FANCM_ID"/>
    <property type="match status" value="1"/>
</dbReference>
<feature type="region of interest" description="Disordered" evidence="11">
    <location>
        <begin position="2410"/>
        <end position="2444"/>
    </location>
</feature>
<dbReference type="InterPro" id="IPR027417">
    <property type="entry name" value="P-loop_NTPase"/>
</dbReference>
<sequence>MLGSQLSAIEMSKKSAKQATLFQSWGSKKKDPDAAAVSACHVPTKSGFSVVNNDPNSFIDLCDSFDDDEDNQILWEAEESVTSSLNISSNGSSPNRNASTSCNKNQTSETFDGNISIGVANFPSTQVNPTQFADLPGFDSSAGKLWIYPTNYSIRDYQFNIVQQVLFKNTMVTLPTGLGKTFIAAVVMYNFYRWYPQGKVVFMAPTKPLVAQQIEACYNIMGIPQDHTAEMTGSMGPSKREIAWREKRVFFLTPQVLTNDLSRGSCPAEMVKCLVIDEAHKALGNHAYCQVVRELVKYTQAFRILALSATPGSDIKAVQQVLTNLLISHIEIRTEESIDIRQYSHERKVEKFVVALGDELSKVKEKYSHIMDVVVGRLKRQGVLYNRETTSFSKFLILKAREAFRQNPPEKLQRNLYGVVEGDFALAMSLYHGYELLQLHGSRSLYNFLDSVVSGDKSCGRTRTELLRNADFNQLMEMLSGKYKTPEGLTSSQVDARPKVVGHPKMEKLQEIVLEHFKRHTIGPTRVMIFSQYRDSVQEITDMLHAHRPMVKVMSFIGQASAGKNTKGFTQKEQLKVMKQFREGGYNTLVSTCVGEEGLDIGEVDLIICFDAHKSPIRLVQRMGRTGRKREGRIVMLVTEGKEEQIYNQSQYSKRSIHKAILNGARSLHFFQHSPRMVPDTYHPTCHKMHITVKHAFKPTKKLTNESIVDKRRTICSAPTAGSLEPDQDLTLAEYQELVPWLVPEYQVPQLPGSHIAVLEKGDHSDQEMEGPQLSLSDWSPWQTTLQDTGRVGHGQSARHLVQIMEFIQLQQSLDPEDDPYGLEMAAYFNEEDVVTEKLTEQSESIIKYCTNKQENPAVKLTAGKFKNRLSEALSKLKEAEDMDTDDELPEINLKTVKTLKLSLTEHYDTELNSEYQDTGRCINKQHKTLKDKSEMPEAMDIADEKAVEVQADQKVISNGKKMITSKAKSLEEKINKVRIRKRKKSLHTSGHISVVQLITDSDSNDFDGIEKGGEQENGEVENEKFSITSAKELKCSPKTRQNYRVHSPTKAIEDITSDYIRIRTPPPPEEVQRLCTEMDKNSGKFEVDLKALVDEWHQENKNGKYIVFPENYKGRLAYSLPTDYPESHYAMDKPLQMAVPQVDSYIDTSLDDIRVNDKCMPLKSIDTASCNLFEDDIQPSKHPENDTERHGSKSQNNKKTCMAMSQYSTSFDDKAILEIAKMCMIDEECGTASSSDINQQTTTKDFSAAIAKDDHEDEWMNTGSFAIDLDFDNFVKNAKETEVFVNSTEHFNQNVKTSKAKCQTFGSEINDKNIELYDDDKCKSLFDVCQVGLELLDDEANEERNDVSQRIPFVKSKTTELSSWPFKDKMEEYKTAVIKKPIESVSQITFTQALSFVGENTPNPERMRANSITIEKEGDTNEVSKSIFNSEESADLFPDDSVIDLVNLEDIPDKEVCMTSKHFDSLSSDGSREKNTESCLNATDCSELNTCQVDSKSVFNVNIYNCVNDKYSEGKDTAWNPADNKVADVYKEDICKNTMNKRLISSLNNPDNNSRNAKLSTSYEEEMDLPVFDLGFNVDDDLIPPSPDVKPSLSQKSVRLSQAFNMTGKFRSQNIQSICIAKEAAEDNGSVIEGFNQARNDKCLQLNPITGVKRNDLKNKLEESQFVLDCLPKHSINKKLSFVSGKFVSVPEVIEQGIKESKRIHTDLANGKNLQQTKINTKHNVSKTCKDKVYVIVEKNSFQSKDVIDEKHETSFSLLDTDLDEWIDSGNGVIVPGNTSMNAEKYSSALNTKCKDNIPANKNLSKTPIATVSPLNIPKDQNDQQLPLKCVISSSRKSNARKSVFKIADLSHDFSDDESFSYQEQDSRKDTVNVLSLPLRVQSNTSTPLGSNGCRIQSVPPFHLTSSTPIRKCESSLSETTASDQTEVQAKLSNWKLSPDFNRDGNENQDELVELLSTECASFENAKHVKVDSSCVNQISSDLEKSVNDDSFIVVRKKKKVGVFDSPSSQHGETPKTLANASAHSSLSENNNDDDFDDSFMMTQNEYIPVKKLQPLSRNDDFNSLDKDLKVGFDKPYVSDEDFEESFVKPKVSDSTRKVNNLIKKSQPANMAVKSTRSKNPFLDDEADLSEEDGELASSDEEEGSDLDQYENSFIQDSQFTASQATNQTDIHAMYLKSVRSPVGGSGKFKLKYDYNKDEDVYSQAPGPEESHYMEDSFCVGSEAEDEWMLKEDEEEVSEDEPREITLMKGDNSLMQSVRKTRRRKGVLTSFLTSRQREIQVGRMKALDKIRSRLNNKKTESEDTGKTIDKTKGKKRIHVLNDSSSDEENMHSCSHANSSSNVSHVSKASQHSHLKGRKRARLLLSSDDSDSENFTNLKTAQKTTRLDDSDEIRPLLTLKSVKTENFVERNNTLSKKDNNAQKEMPIHDSNKPNSVSKSLSNDSLKDKPALKPVIFVDSKEIIGSQDIISDMRFKHDIQVHAAQLHGCDYIISNRMAVERKHWSEFSNGANRAKLIERLLELGELYDRPCLIVENDRVKSREEKSTRPVNWTKYVDRTVAMLMKSNVKVLFTEDCFETGALLAELCKLEARKNMNITVSLNLKEEQLSRVKFLVSFPKLSYIHALNLAQGFRSMKEVLDSSASRIESRGKMSAARANEIYNYIKRLFDSSGLPTSYK</sequence>
<proteinExistence type="inferred from homology"/>
<feature type="compositionally biased region" description="Basic and acidic residues" evidence="11">
    <location>
        <begin position="1179"/>
        <end position="1192"/>
    </location>
</feature>
<dbReference type="InterPro" id="IPR014001">
    <property type="entry name" value="Helicase_ATP-bd"/>
</dbReference>
<dbReference type="InterPro" id="IPR044749">
    <property type="entry name" value="FANCM_DEXDc"/>
</dbReference>
<evidence type="ECO:0000259" key="12">
    <source>
        <dbReference type="PROSITE" id="PS51192"/>
    </source>
</evidence>
<feature type="region of interest" description="Disordered" evidence="11">
    <location>
        <begin position="2005"/>
        <end position="2039"/>
    </location>
</feature>
<dbReference type="Proteomes" id="UP000828390">
    <property type="component" value="Unassembled WGS sequence"/>
</dbReference>
<dbReference type="Gene3D" id="1.20.1320.20">
    <property type="entry name" value="hef helicase domain"/>
    <property type="match status" value="1"/>
</dbReference>
<reference evidence="14" key="2">
    <citation type="submission" date="2020-11" db="EMBL/GenBank/DDBJ databases">
        <authorList>
            <person name="McCartney M.A."/>
            <person name="Auch B."/>
            <person name="Kono T."/>
            <person name="Mallez S."/>
            <person name="Becker A."/>
            <person name="Gohl D.M."/>
            <person name="Silverstein K.A.T."/>
            <person name="Koren S."/>
            <person name="Bechman K.B."/>
            <person name="Herman A."/>
            <person name="Abrahante J.E."/>
            <person name="Garbe J."/>
        </authorList>
    </citation>
    <scope>NUCLEOTIDE SEQUENCE</scope>
    <source>
        <strain evidence="14">Duluth1</strain>
        <tissue evidence="14">Whole animal</tissue>
    </source>
</reference>
<dbReference type="GO" id="GO:0045003">
    <property type="term" value="P:double-strand break repair via synthesis-dependent strand annealing"/>
    <property type="evidence" value="ECO:0007669"/>
    <property type="project" value="TreeGrafter"/>
</dbReference>
<evidence type="ECO:0000256" key="5">
    <source>
        <dbReference type="ARBA" id="ARBA00022801"/>
    </source>
</evidence>
<dbReference type="SMART" id="SM00487">
    <property type="entry name" value="DEXDc"/>
    <property type="match status" value="1"/>
</dbReference>
<evidence type="ECO:0000256" key="11">
    <source>
        <dbReference type="SAM" id="MobiDB-lite"/>
    </source>
</evidence>
<evidence type="ECO:0000256" key="7">
    <source>
        <dbReference type="ARBA" id="ARBA00022840"/>
    </source>
</evidence>
<dbReference type="PANTHER" id="PTHR14025:SF20">
    <property type="entry name" value="FANCONI ANEMIA GROUP M PROTEIN"/>
    <property type="match status" value="1"/>
</dbReference>
<dbReference type="GO" id="GO:0043138">
    <property type="term" value="F:3'-5' DNA helicase activity"/>
    <property type="evidence" value="ECO:0007669"/>
    <property type="project" value="InterPro"/>
</dbReference>
<dbReference type="InterPro" id="IPR011335">
    <property type="entry name" value="Restrct_endonuc-II-like"/>
</dbReference>
<dbReference type="OrthoDB" id="6513042at2759"/>
<evidence type="ECO:0000256" key="4">
    <source>
        <dbReference type="ARBA" id="ARBA00022763"/>
    </source>
</evidence>
<gene>
    <name evidence="14" type="ORF">DPMN_097093</name>
</gene>
<protein>
    <recommendedName>
        <fullName evidence="16">Fanconi anemia group M protein</fullName>
    </recommendedName>
</protein>
<dbReference type="CDD" id="cd18801">
    <property type="entry name" value="SF2_C_FANCM_Hef"/>
    <property type="match status" value="1"/>
</dbReference>
<name>A0A9D4R620_DREPO</name>
<evidence type="ECO:0000313" key="14">
    <source>
        <dbReference type="EMBL" id="KAH3854550.1"/>
    </source>
</evidence>
<dbReference type="GO" id="GO:0005524">
    <property type="term" value="F:ATP binding"/>
    <property type="evidence" value="ECO:0007669"/>
    <property type="project" value="UniProtKB-KW"/>
</dbReference>
<dbReference type="EMBL" id="JAIWYP010000003">
    <property type="protein sequence ID" value="KAH3854550.1"/>
    <property type="molecule type" value="Genomic_DNA"/>
</dbReference>
<feature type="compositionally biased region" description="Polar residues" evidence="11">
    <location>
        <begin position="2106"/>
        <end position="2120"/>
    </location>
</feature>